<feature type="active site" description="Tele-AMP-histidine intermediate" evidence="1">
    <location>
        <position position="99"/>
    </location>
</feature>
<evidence type="ECO:0000313" key="6">
    <source>
        <dbReference type="Proteomes" id="UP000000467"/>
    </source>
</evidence>
<dbReference type="OrthoDB" id="9784774at2"/>
<dbReference type="PRINTS" id="PR00332">
    <property type="entry name" value="HISTRIAD"/>
</dbReference>
<name>K4LK44_THEPS</name>
<dbReference type="PROSITE" id="PS00892">
    <property type="entry name" value="HIT_1"/>
    <property type="match status" value="1"/>
</dbReference>
<dbReference type="InterPro" id="IPR036265">
    <property type="entry name" value="HIT-like_sf"/>
</dbReference>
<dbReference type="PANTHER" id="PTHR23089">
    <property type="entry name" value="HISTIDINE TRIAD HIT PROTEIN"/>
    <property type="match status" value="1"/>
</dbReference>
<dbReference type="InterPro" id="IPR011146">
    <property type="entry name" value="HIT-like"/>
</dbReference>
<gene>
    <name evidence="5" type="ordered locus">Tph_c21060</name>
</gene>
<dbReference type="SUPFAM" id="SSF54197">
    <property type="entry name" value="HIT-like"/>
    <property type="match status" value="1"/>
</dbReference>
<dbReference type="eggNOG" id="COG0537">
    <property type="taxonomic scope" value="Bacteria"/>
</dbReference>
<dbReference type="PROSITE" id="PS51084">
    <property type="entry name" value="HIT_2"/>
    <property type="match status" value="1"/>
</dbReference>
<reference evidence="5 6" key="1">
    <citation type="journal article" date="2012" name="BMC Genomics">
        <title>Genome-guided analysis of physiological and morphological traits of the fermentative acetate oxidizer Thermacetogenium phaeum.</title>
        <authorList>
            <person name="Oehler D."/>
            <person name="Poehlein A."/>
            <person name="Leimbach A."/>
            <person name="Muller N."/>
            <person name="Daniel R."/>
            <person name="Gottschalk G."/>
            <person name="Schink B."/>
        </authorList>
    </citation>
    <scope>NUCLEOTIDE SEQUENCE [LARGE SCALE GENOMIC DNA]</scope>
    <source>
        <strain evidence="6">ATCC BAA-254 / DSM 26808 / PB</strain>
    </source>
</reference>
<dbReference type="HOGENOM" id="CLU_056776_8_1_9"/>
<accession>K4LK44</accession>
<evidence type="ECO:0000256" key="2">
    <source>
        <dbReference type="PIRSR" id="PIRSR601310-3"/>
    </source>
</evidence>
<organism evidence="5 6">
    <name type="scientific">Thermacetogenium phaeum (strain ATCC BAA-254 / DSM 26808 / PB)</name>
    <dbReference type="NCBI Taxonomy" id="1089553"/>
    <lineage>
        <taxon>Bacteria</taxon>
        <taxon>Bacillati</taxon>
        <taxon>Bacillota</taxon>
        <taxon>Clostridia</taxon>
        <taxon>Thermoanaerobacterales</taxon>
        <taxon>Thermoanaerobacteraceae</taxon>
        <taxon>Thermacetogenium</taxon>
    </lineage>
</organism>
<proteinExistence type="predicted"/>
<dbReference type="AlphaFoldDB" id="K4LK44"/>
<dbReference type="Proteomes" id="UP000000467">
    <property type="component" value="Chromosome"/>
</dbReference>
<dbReference type="CDD" id="cd01276">
    <property type="entry name" value="PKCI_related"/>
    <property type="match status" value="1"/>
</dbReference>
<evidence type="ECO:0000256" key="3">
    <source>
        <dbReference type="PROSITE-ProRule" id="PRU00464"/>
    </source>
</evidence>
<dbReference type="KEGG" id="tpz:Tph_c21060"/>
<dbReference type="STRING" id="1089553.Tph_c21060"/>
<dbReference type="GO" id="GO:0003824">
    <property type="term" value="F:catalytic activity"/>
    <property type="evidence" value="ECO:0007669"/>
    <property type="project" value="InterPro"/>
</dbReference>
<keyword evidence="6" id="KW-1185">Reference proteome</keyword>
<sequence>MSDCIFCKIGRHELASDIVYEDGELVAFKDINPVAPVHVLLIPKKHVSSLLDEGAEEGMLGRALALVPRIARQLGLAEKGFRLVVNTGKEGGQTVGHLHFHILGGRDMLWPPG</sequence>
<dbReference type="RefSeq" id="WP_015051175.1">
    <property type="nucleotide sequence ID" value="NC_018870.1"/>
</dbReference>
<evidence type="ECO:0000256" key="1">
    <source>
        <dbReference type="PIRSR" id="PIRSR601310-1"/>
    </source>
</evidence>
<evidence type="ECO:0000259" key="4">
    <source>
        <dbReference type="PROSITE" id="PS51084"/>
    </source>
</evidence>
<dbReference type="InterPro" id="IPR019808">
    <property type="entry name" value="Histidine_triad_CS"/>
</dbReference>
<feature type="domain" description="HIT" evidence="4">
    <location>
        <begin position="5"/>
        <end position="113"/>
    </location>
</feature>
<dbReference type="InterPro" id="IPR001310">
    <property type="entry name" value="Histidine_triad_HIT"/>
</dbReference>
<dbReference type="Gene3D" id="3.30.428.10">
    <property type="entry name" value="HIT-like"/>
    <property type="match status" value="1"/>
</dbReference>
<evidence type="ECO:0000313" key="5">
    <source>
        <dbReference type="EMBL" id="AFV12300.1"/>
    </source>
</evidence>
<protein>
    <submittedName>
        <fullName evidence="5">HIT-like protein</fullName>
    </submittedName>
</protein>
<dbReference type="EMBL" id="CP003732">
    <property type="protein sequence ID" value="AFV12300.1"/>
    <property type="molecule type" value="Genomic_DNA"/>
</dbReference>
<dbReference type="Pfam" id="PF01230">
    <property type="entry name" value="HIT"/>
    <property type="match status" value="1"/>
</dbReference>
<feature type="short sequence motif" description="Histidine triad motif" evidence="2 3">
    <location>
        <begin position="97"/>
        <end position="101"/>
    </location>
</feature>